<proteinExistence type="predicted"/>
<comment type="caution">
    <text evidence="1">The sequence shown here is derived from an EMBL/GenBank/DDBJ whole genome shotgun (WGS) entry which is preliminary data.</text>
</comment>
<dbReference type="AlphaFoldDB" id="A0A327Y794"/>
<dbReference type="OrthoDB" id="2356532at2"/>
<sequence>MLTVSISYHAKKDLHEIFSLLQGTATDNGWKVSLKDRKNDVYIVHEKSKQQLIFSFANHLSFEQYQQIHRLITSIQHYIEGTVDDSNSLLGYLADGRGAYIVTNWNEWAHFIMSAKLKSLEGRKVSVYDDKETELASGLLLDYKLDEAGCIYECTLITSFGERTFRNQHLHIESTNEW</sequence>
<reference evidence="1 2" key="1">
    <citation type="submission" date="2018-06" db="EMBL/GenBank/DDBJ databases">
        <title>Genomic Encyclopedia of Type Strains, Phase III (KMG-III): the genomes of soil and plant-associated and newly described type strains.</title>
        <authorList>
            <person name="Whitman W."/>
        </authorList>
    </citation>
    <scope>NUCLEOTIDE SEQUENCE [LARGE SCALE GENOMIC DNA]</scope>
    <source>
        <strain evidence="1 2">CGMCC 1.8979</strain>
    </source>
</reference>
<evidence type="ECO:0000313" key="2">
    <source>
        <dbReference type="Proteomes" id="UP000248555"/>
    </source>
</evidence>
<dbReference type="Proteomes" id="UP000248555">
    <property type="component" value="Unassembled WGS sequence"/>
</dbReference>
<name>A0A327Y794_9BACL</name>
<evidence type="ECO:0000313" key="1">
    <source>
        <dbReference type="EMBL" id="RAK17008.1"/>
    </source>
</evidence>
<dbReference type="EMBL" id="QLMH01000014">
    <property type="protein sequence ID" value="RAK17008.1"/>
    <property type="molecule type" value="Genomic_DNA"/>
</dbReference>
<keyword evidence="2" id="KW-1185">Reference proteome</keyword>
<dbReference type="RefSeq" id="WP_111645985.1">
    <property type="nucleotide sequence ID" value="NZ_QLMH01000014.1"/>
</dbReference>
<gene>
    <name evidence="1" type="ORF">B0I26_11412</name>
</gene>
<protein>
    <submittedName>
        <fullName evidence="1">Uncharacterized protein</fullName>
    </submittedName>
</protein>
<accession>A0A327Y794</accession>
<organism evidence="1 2">
    <name type="scientific">Paranoxybacillus vitaminiphilus</name>
    <dbReference type="NCBI Taxonomy" id="581036"/>
    <lineage>
        <taxon>Bacteria</taxon>
        <taxon>Bacillati</taxon>
        <taxon>Bacillota</taxon>
        <taxon>Bacilli</taxon>
        <taxon>Bacillales</taxon>
        <taxon>Anoxybacillaceae</taxon>
        <taxon>Paranoxybacillus</taxon>
    </lineage>
</organism>